<reference evidence="2" key="2">
    <citation type="journal article" date="2016" name="Mol. Ecol.">
        <title>Population genomics of the filarial nematode parasite Wuchereria bancrofti from mosquitoes.</title>
        <authorList>
            <person name="Small S.T."/>
            <person name="Reimer L.J."/>
            <person name="Tisch D.J."/>
            <person name="King C.L."/>
            <person name="Christensen B.M."/>
            <person name="Siba P.M."/>
            <person name="Kazura J.W."/>
            <person name="Serre D."/>
            <person name="Zimmerman P.A."/>
        </authorList>
    </citation>
    <scope>NUCLEOTIDE SEQUENCE</scope>
    <source>
        <strain evidence="2">pt0022</strain>
    </source>
</reference>
<protein>
    <submittedName>
        <fullName evidence="3 4">Uncharacterized protein</fullName>
    </submittedName>
</protein>
<feature type="region of interest" description="Disordered" evidence="1">
    <location>
        <begin position="58"/>
        <end position="217"/>
    </location>
</feature>
<feature type="compositionally biased region" description="Polar residues" evidence="1">
    <location>
        <begin position="77"/>
        <end position="89"/>
    </location>
</feature>
<name>A0AAF5Q6C3_WUCBA</name>
<proteinExistence type="predicted"/>
<reference evidence="3 4" key="3">
    <citation type="submission" date="2024-02" db="UniProtKB">
        <authorList>
            <consortium name="WormBaseParasite"/>
        </authorList>
    </citation>
    <scope>IDENTIFICATION</scope>
    <source>
        <strain evidence="3 4">pt0022</strain>
    </source>
</reference>
<sequence length="275" mass="30386">MSQDSIASIYRRPILSVKLTMSLKCLFAIFLASNAYPTLQKDGTANYNVKTESELHPIPLPALPESSSSSGPEASINTVIPNDFSTNYDMKTESERYSHDKNSNPSPLFPETSSSPEPETSTHMELPSDSEYRPILSLVFPETSSSPEPETSTRTPIPNYDTEIESNRHSHDKHFSVLPGFPTTSSSPSPETSTHLPVPNDSMKTKSERHSSPSSSPVLPVFPITSSSPVPQTSVFCVQICKFLQFLLKFITVMQSGSIDDYCRNSQISVDQRNF</sequence>
<dbReference type="Proteomes" id="UP000093561">
    <property type="component" value="Unassembled WGS sequence"/>
</dbReference>
<evidence type="ECO:0000256" key="1">
    <source>
        <dbReference type="SAM" id="MobiDB-lite"/>
    </source>
</evidence>
<dbReference type="WBParaSite" id="mrna-Wban_10707">
    <property type="protein sequence ID" value="mrna-Wban_10707"/>
    <property type="gene ID" value="Wban_10707"/>
</dbReference>
<feature type="compositionally biased region" description="Basic and acidic residues" evidence="1">
    <location>
        <begin position="90"/>
        <end position="102"/>
    </location>
</feature>
<feature type="compositionally biased region" description="Low complexity" evidence="1">
    <location>
        <begin position="63"/>
        <end position="76"/>
    </location>
</feature>
<organism evidence="2 4">
    <name type="scientific">Wuchereria bancrofti</name>
    <dbReference type="NCBI Taxonomy" id="6293"/>
    <lineage>
        <taxon>Eukaryota</taxon>
        <taxon>Metazoa</taxon>
        <taxon>Ecdysozoa</taxon>
        <taxon>Nematoda</taxon>
        <taxon>Chromadorea</taxon>
        <taxon>Rhabditida</taxon>
        <taxon>Spirurina</taxon>
        <taxon>Spiruromorpha</taxon>
        <taxon>Filarioidea</taxon>
        <taxon>Onchocercidae</taxon>
        <taxon>Wuchereria</taxon>
    </lineage>
</organism>
<dbReference type="WBParaSite" id="mrna-Wban_08654">
    <property type="protein sequence ID" value="mrna-Wban_08654"/>
    <property type="gene ID" value="Wban_08654"/>
</dbReference>
<feature type="compositionally biased region" description="Low complexity" evidence="1">
    <location>
        <begin position="182"/>
        <end position="194"/>
    </location>
</feature>
<feature type="compositionally biased region" description="Basic and acidic residues" evidence="1">
    <location>
        <begin position="165"/>
        <end position="175"/>
    </location>
</feature>
<evidence type="ECO:0000313" key="2">
    <source>
        <dbReference type="Proteomes" id="UP000093561"/>
    </source>
</evidence>
<feature type="compositionally biased region" description="Low complexity" evidence="1">
    <location>
        <begin position="141"/>
        <end position="156"/>
    </location>
</feature>
<dbReference type="AlphaFoldDB" id="A0AAF5Q6C3"/>
<evidence type="ECO:0000313" key="4">
    <source>
        <dbReference type="WBParaSite" id="mrna-Wban_10707"/>
    </source>
</evidence>
<reference evidence="2" key="1">
    <citation type="submission" date="2015-03" db="EMBL/GenBank/DDBJ databases">
        <title>Wuchereria bancrofti Genome Sequencing Papua New Guinea Strain.</title>
        <authorList>
            <person name="Small S.T."/>
            <person name="Serre D."/>
            <person name="Zimmerman P.A."/>
        </authorList>
    </citation>
    <scope>NUCLEOTIDE SEQUENCE [LARGE SCALE GENOMIC DNA]</scope>
    <source>
        <strain evidence="2">pt0022</strain>
    </source>
</reference>
<feature type="compositionally biased region" description="Low complexity" evidence="1">
    <location>
        <begin position="105"/>
        <end position="121"/>
    </location>
</feature>
<accession>A0AAF5Q6C3</accession>
<evidence type="ECO:0000313" key="3">
    <source>
        <dbReference type="WBParaSite" id="mrna-Wban_08654"/>
    </source>
</evidence>